<feature type="transmembrane region" description="Helical" evidence="5">
    <location>
        <begin position="119"/>
        <end position="140"/>
    </location>
</feature>
<dbReference type="InterPro" id="IPR016032">
    <property type="entry name" value="Sig_transdc_resp-reg_C-effctor"/>
</dbReference>
<dbReference type="EMBL" id="CP062222">
    <property type="protein sequence ID" value="QTC90999.1"/>
    <property type="molecule type" value="Genomic_DNA"/>
</dbReference>
<dbReference type="CDD" id="cd06170">
    <property type="entry name" value="LuxR_C_like"/>
    <property type="match status" value="1"/>
</dbReference>
<dbReference type="PANTHER" id="PTHR44688">
    <property type="entry name" value="DNA-BINDING TRANSCRIPTIONAL ACTIVATOR DEVR_DOSR"/>
    <property type="match status" value="1"/>
</dbReference>
<feature type="region of interest" description="Disordered" evidence="4">
    <location>
        <begin position="61"/>
        <end position="110"/>
    </location>
</feature>
<dbReference type="KEGG" id="bgoe:IFJ75_17540"/>
<dbReference type="RefSeq" id="WP_207869923.1">
    <property type="nucleotide sequence ID" value="NZ_CP062222.1"/>
</dbReference>
<dbReference type="AlphaFoldDB" id="A0A975GVU4"/>
<organism evidence="7 8">
    <name type="scientific">Brevundimonas goettingensis</name>
    <dbReference type="NCBI Taxonomy" id="2774190"/>
    <lineage>
        <taxon>Bacteria</taxon>
        <taxon>Pseudomonadati</taxon>
        <taxon>Pseudomonadota</taxon>
        <taxon>Alphaproteobacteria</taxon>
        <taxon>Caulobacterales</taxon>
        <taxon>Caulobacteraceae</taxon>
        <taxon>Brevundimonas</taxon>
    </lineage>
</organism>
<dbReference type="PANTHER" id="PTHR44688:SF16">
    <property type="entry name" value="DNA-BINDING TRANSCRIPTIONAL ACTIVATOR DEVR_DOSR"/>
    <property type="match status" value="1"/>
</dbReference>
<evidence type="ECO:0000256" key="5">
    <source>
        <dbReference type="SAM" id="Phobius"/>
    </source>
</evidence>
<keyword evidence="5" id="KW-0812">Transmembrane</keyword>
<keyword evidence="5" id="KW-1133">Transmembrane helix</keyword>
<sequence>MHPRLSARQEQCLRLTAFRTDKEIAAHLGISEATVKKHVHEACQRLGVNRRKAALALLDPIVPDTSEGPAVEPKPPVEPSVEPSGQTADDDKPEVPAADPADGARLGYRPPPRNPAVRIALIVGLTIILAAFVATTVVMLGEMHEAVGKIDAKVYPGVAKKKS</sequence>
<evidence type="ECO:0000256" key="1">
    <source>
        <dbReference type="ARBA" id="ARBA00023015"/>
    </source>
</evidence>
<evidence type="ECO:0000256" key="2">
    <source>
        <dbReference type="ARBA" id="ARBA00023125"/>
    </source>
</evidence>
<dbReference type="Gene3D" id="1.10.10.10">
    <property type="entry name" value="Winged helix-like DNA-binding domain superfamily/Winged helix DNA-binding domain"/>
    <property type="match status" value="1"/>
</dbReference>
<dbReference type="SUPFAM" id="SSF46894">
    <property type="entry name" value="C-terminal effector domain of the bipartite response regulators"/>
    <property type="match status" value="1"/>
</dbReference>
<dbReference type="InterPro" id="IPR036388">
    <property type="entry name" value="WH-like_DNA-bd_sf"/>
</dbReference>
<evidence type="ECO:0000313" key="8">
    <source>
        <dbReference type="Proteomes" id="UP000663918"/>
    </source>
</evidence>
<keyword evidence="2" id="KW-0238">DNA-binding</keyword>
<protein>
    <recommendedName>
        <fullName evidence="6">HTH luxR-type domain-containing protein</fullName>
    </recommendedName>
</protein>
<evidence type="ECO:0000259" key="6">
    <source>
        <dbReference type="PROSITE" id="PS50043"/>
    </source>
</evidence>
<gene>
    <name evidence="7" type="ORF">IFJ75_17540</name>
</gene>
<evidence type="ECO:0000313" key="7">
    <source>
        <dbReference type="EMBL" id="QTC90999.1"/>
    </source>
</evidence>
<proteinExistence type="predicted"/>
<evidence type="ECO:0000256" key="4">
    <source>
        <dbReference type="SAM" id="MobiDB-lite"/>
    </source>
</evidence>
<dbReference type="PROSITE" id="PS50043">
    <property type="entry name" value="HTH_LUXR_2"/>
    <property type="match status" value="1"/>
</dbReference>
<dbReference type="SMART" id="SM00421">
    <property type="entry name" value="HTH_LUXR"/>
    <property type="match status" value="1"/>
</dbReference>
<dbReference type="InterPro" id="IPR000792">
    <property type="entry name" value="Tscrpt_reg_LuxR_C"/>
</dbReference>
<reference evidence="7" key="1">
    <citation type="submission" date="2020-09" db="EMBL/GenBank/DDBJ databases">
        <title>Brevundimonas sp. LVF2 isolated from a puddle in Goettingen, Germany.</title>
        <authorList>
            <person name="Friedrich I."/>
            <person name="Klassen A."/>
            <person name="Hannes N."/>
            <person name="Schneider D."/>
            <person name="Hertel R."/>
            <person name="Daniel R."/>
        </authorList>
    </citation>
    <scope>NUCLEOTIDE SEQUENCE</scope>
    <source>
        <strain evidence="7">LVF2</strain>
    </source>
</reference>
<keyword evidence="5" id="KW-0472">Membrane</keyword>
<keyword evidence="8" id="KW-1185">Reference proteome</keyword>
<dbReference type="GO" id="GO:0003677">
    <property type="term" value="F:DNA binding"/>
    <property type="evidence" value="ECO:0007669"/>
    <property type="project" value="UniProtKB-KW"/>
</dbReference>
<dbReference type="GO" id="GO:0006355">
    <property type="term" value="P:regulation of DNA-templated transcription"/>
    <property type="evidence" value="ECO:0007669"/>
    <property type="project" value="InterPro"/>
</dbReference>
<name>A0A975GVU4_9CAUL</name>
<keyword evidence="1" id="KW-0805">Transcription regulation</keyword>
<keyword evidence="3" id="KW-0804">Transcription</keyword>
<dbReference type="Proteomes" id="UP000663918">
    <property type="component" value="Chromosome"/>
</dbReference>
<evidence type="ECO:0000256" key="3">
    <source>
        <dbReference type="ARBA" id="ARBA00023163"/>
    </source>
</evidence>
<feature type="domain" description="HTH luxR-type" evidence="6">
    <location>
        <begin position="1"/>
        <end position="62"/>
    </location>
</feature>
<accession>A0A975GVU4</accession>
<dbReference type="Pfam" id="PF00196">
    <property type="entry name" value="GerE"/>
    <property type="match status" value="1"/>
</dbReference>